<dbReference type="KEGG" id="ptt:VY86_13015"/>
<sequence length="202" mass="22168">MKILYPEAPLGGVEVIIPVLQEALQTARNRPTSPFSNVDPDSLIISDPYRCYSLGIENLVNGEVLNNAIPGNWRYFILSDGKTIADLELTEVDGEVKFSSLNEGPIASSAVNALRLAERSTRHEGKMYELRMLLVSGLHFVSMWLHAIDKGLSDAVIPTEPTPADLAGMRLYDEVEIIKLLHIAAKQAKERIDADDSGLLGN</sequence>
<dbReference type="PATRIC" id="fig|230089.6.peg.2915"/>
<evidence type="ECO:0000313" key="2">
    <source>
        <dbReference type="Proteomes" id="UP000034866"/>
    </source>
</evidence>
<keyword evidence="2" id="KW-1185">Reference proteome</keyword>
<accession>A0A0F7LQL1</accession>
<dbReference type="EMBL" id="CP011104">
    <property type="protein sequence ID" value="AKH64107.1"/>
    <property type="molecule type" value="Genomic_DNA"/>
</dbReference>
<reference evidence="1 2" key="1">
    <citation type="journal article" date="2015" name="J. Biotechnol.">
        <title>Complete genome sequence of Photorhabdus temperata subsp. thracensis 39-8(T), an entomopathogenic bacterium for the improved commercial bioinsecticide.</title>
        <authorList>
            <person name="Kwak Y."/>
            <person name="Shin J.H."/>
        </authorList>
    </citation>
    <scope>NUCLEOTIDE SEQUENCE [LARGE SCALE GENOMIC DNA]</scope>
    <source>
        <strain evidence="1 2">DSM 15199</strain>
    </source>
</reference>
<dbReference type="OrthoDB" id="4540313at2"/>
<evidence type="ECO:0000313" key="1">
    <source>
        <dbReference type="EMBL" id="AKH64107.1"/>
    </source>
</evidence>
<dbReference type="RefSeq" id="WP_046975255.1">
    <property type="nucleotide sequence ID" value="NZ_CAWQPG010000096.1"/>
</dbReference>
<reference evidence="2" key="2">
    <citation type="submission" date="2015-03" db="EMBL/GenBank/DDBJ databases">
        <title>Genome sequence of Azospirillum thiophilum strain DSM 21654T.</title>
        <authorList>
            <person name="Kwak Y."/>
            <person name="Shin J.-H."/>
        </authorList>
    </citation>
    <scope>NUCLEOTIDE SEQUENCE [LARGE SCALE GENOMIC DNA]</scope>
    <source>
        <strain evidence="2">DSM 15199</strain>
    </source>
</reference>
<gene>
    <name evidence="1" type="ORF">VY86_13015</name>
</gene>
<dbReference type="Proteomes" id="UP000034866">
    <property type="component" value="Chromosome"/>
</dbReference>
<protein>
    <submittedName>
        <fullName evidence="1">Uncharacterized protein</fullName>
    </submittedName>
</protein>
<dbReference type="AlphaFoldDB" id="A0A0F7LQL1"/>
<name>A0A0F7LQL1_9GAMM</name>
<proteinExistence type="predicted"/>
<organism evidence="1 2">
    <name type="scientific">Photorhabdus thracensis</name>
    <dbReference type="NCBI Taxonomy" id="230089"/>
    <lineage>
        <taxon>Bacteria</taxon>
        <taxon>Pseudomonadati</taxon>
        <taxon>Pseudomonadota</taxon>
        <taxon>Gammaproteobacteria</taxon>
        <taxon>Enterobacterales</taxon>
        <taxon>Morganellaceae</taxon>
        <taxon>Photorhabdus</taxon>
    </lineage>
</organism>